<dbReference type="Pfam" id="PF05685">
    <property type="entry name" value="Uma2"/>
    <property type="match status" value="1"/>
</dbReference>
<evidence type="ECO:0000313" key="3">
    <source>
        <dbReference type="Proteomes" id="UP000022910"/>
    </source>
</evidence>
<accession>A0A015K9T6</accession>
<dbReference type="OrthoDB" id="2415221at2759"/>
<dbReference type="InterPro" id="IPR011335">
    <property type="entry name" value="Restrct_endonuc-II-like"/>
</dbReference>
<dbReference type="Proteomes" id="UP000022910">
    <property type="component" value="Unassembled WGS sequence"/>
</dbReference>
<dbReference type="GO" id="GO:0006302">
    <property type="term" value="P:double-strand break repair"/>
    <property type="evidence" value="ECO:0007669"/>
    <property type="project" value="UniProtKB-ARBA"/>
</dbReference>
<evidence type="ECO:0000313" key="2">
    <source>
        <dbReference type="EMBL" id="EXX78542.1"/>
    </source>
</evidence>
<gene>
    <name evidence="2" type="ORF">RirG_014070</name>
</gene>
<dbReference type="SUPFAM" id="SSF52980">
    <property type="entry name" value="Restriction endonuclease-like"/>
    <property type="match status" value="1"/>
</dbReference>
<dbReference type="HOGENOM" id="CLU_024006_0_0_1"/>
<proteinExistence type="predicted"/>
<comment type="caution">
    <text evidence="2">The sequence shown here is derived from an EMBL/GenBank/DDBJ whole genome shotgun (WGS) entry which is preliminary data.</text>
</comment>
<dbReference type="Gene3D" id="3.90.1570.10">
    <property type="entry name" value="tt1808, chain A"/>
    <property type="match status" value="1"/>
</dbReference>
<evidence type="ECO:0000259" key="1">
    <source>
        <dbReference type="Pfam" id="PF05685"/>
    </source>
</evidence>
<dbReference type="AlphaFoldDB" id="A0A015K9T6"/>
<dbReference type="InterPro" id="IPR027417">
    <property type="entry name" value="P-loop_NTPase"/>
</dbReference>
<protein>
    <recommendedName>
        <fullName evidence="1">Putative restriction endonuclease domain-containing protein</fullName>
    </recommendedName>
</protein>
<dbReference type="InterPro" id="IPR008538">
    <property type="entry name" value="Uma2"/>
</dbReference>
<dbReference type="SUPFAM" id="SSF52540">
    <property type="entry name" value="P-loop containing nucleoside triphosphate hydrolases"/>
    <property type="match status" value="1"/>
</dbReference>
<dbReference type="InterPro" id="IPR012296">
    <property type="entry name" value="Nuclease_put_TT1808"/>
</dbReference>
<dbReference type="CDD" id="cd06260">
    <property type="entry name" value="DUF820-like"/>
    <property type="match status" value="1"/>
</dbReference>
<name>A0A015K9T6_RHIIW</name>
<organism evidence="2 3">
    <name type="scientific">Rhizophagus irregularis (strain DAOM 197198w)</name>
    <name type="common">Glomus intraradices</name>
    <dbReference type="NCBI Taxonomy" id="1432141"/>
    <lineage>
        <taxon>Eukaryota</taxon>
        <taxon>Fungi</taxon>
        <taxon>Fungi incertae sedis</taxon>
        <taxon>Mucoromycota</taxon>
        <taxon>Glomeromycotina</taxon>
        <taxon>Glomeromycetes</taxon>
        <taxon>Glomerales</taxon>
        <taxon>Glomeraceae</taxon>
        <taxon>Rhizophagus</taxon>
    </lineage>
</organism>
<dbReference type="EMBL" id="JEMT01009000">
    <property type="protein sequence ID" value="EXX78542.1"/>
    <property type="molecule type" value="Genomic_DNA"/>
</dbReference>
<keyword evidence="3" id="KW-1185">Reference proteome</keyword>
<reference evidence="2 3" key="1">
    <citation type="submission" date="2014-02" db="EMBL/GenBank/DDBJ databases">
        <title>Single nucleus genome sequencing reveals high similarity among nuclei of an endomycorrhizal fungus.</title>
        <authorList>
            <person name="Lin K."/>
            <person name="Geurts R."/>
            <person name="Zhang Z."/>
            <person name="Limpens E."/>
            <person name="Saunders D.G."/>
            <person name="Mu D."/>
            <person name="Pang E."/>
            <person name="Cao H."/>
            <person name="Cha H."/>
            <person name="Lin T."/>
            <person name="Zhou Q."/>
            <person name="Shang Y."/>
            <person name="Li Y."/>
            <person name="Ivanov S."/>
            <person name="Sharma T."/>
            <person name="Velzen R.V."/>
            <person name="Ruijter N.D."/>
            <person name="Aanen D.K."/>
            <person name="Win J."/>
            <person name="Kamoun S."/>
            <person name="Bisseling T."/>
            <person name="Huang S."/>
        </authorList>
    </citation>
    <scope>NUCLEOTIDE SEQUENCE [LARGE SCALE GENOMIC DNA]</scope>
    <source>
        <strain evidence="3">DAOM197198w</strain>
    </source>
</reference>
<feature type="domain" description="Putative restriction endonuclease" evidence="1">
    <location>
        <begin position="27"/>
        <end position="164"/>
    </location>
</feature>
<dbReference type="STRING" id="1432141.A0A015K9T6"/>
<sequence length="751" mass="87670">MPPKKKIDLKNLDLTHIYILEEIEYINEPQSPIAIKAVVHEISRQLGNWNIKTGQNGIVTTSQRGYNFSVSDQKKIRAPHIAFIPENIYNSLNKAQLLTFLSQPFTPIFVAEVVNVSKEAIFNEVNNRFKNDYFATGTSVKLGWLIDPRNHIIWTYEKDDDDENVTCQKRKWEDLDGGNILLDFTLDIKFVEKIISHKRNHNLLYTPRQRGIGGTMFLTTEGDGANSYEGIDLSSPDICKREQTIHKLVKKIEKTRFLLIRSPPMFGKTSLAQLLDQHLVKDSSIRVIRISILWMGNPSGSWTFESGFQRLMGITWEKFQEECDYIKTIFIVDEVQMLYVPQGEPKTASRHNGNVFWETIKRCQQIGNLHIVAFAAYGYKGAWNLTSATHTMDVSPFAIPSENTWGIENVRFTKDEYEDYFLRFCRKYLKKIEDENDIRYLQEYVHNTTARHPGLVVFFMNHIKDHFSFQLKYDDKLTFGKIFLYLKSYRFMRTVDEASGFRGYLLMYNFTPEEIELCDRVFQGPIDIRPYTSQLYNTSSNTSEDKKRLVMTNILSEQDGKLDFASPYLRTLYLQRRWESTTRSTNPPKDFKSFLHGIFTNMNAEAIQNSYCISTDYQLLEHTWQMEFYRAATQVLPVDIFISPDVGTYWGSSGYVDFFVDDNRSWTIKLLWNSENTSNHKSCFNDIYKPIKDVSKEWAIINIQHPDLSNDNPEYSANSHWINIYCQKNWKSVIIEDEDGRVEVKLMGEYS</sequence>